<dbReference type="Gene3D" id="3.30.70.1450">
    <property type="entry name" value="Regulator of K+ conductance, C-terminal domain"/>
    <property type="match status" value="1"/>
</dbReference>
<feature type="transmembrane region" description="Helical" evidence="6">
    <location>
        <begin position="82"/>
        <end position="107"/>
    </location>
</feature>
<keyword evidence="5 6" id="KW-0472">Membrane</keyword>
<feature type="transmembrane region" description="Helical" evidence="6">
    <location>
        <begin position="278"/>
        <end position="298"/>
    </location>
</feature>
<feature type="transmembrane region" description="Helical" evidence="6">
    <location>
        <begin position="354"/>
        <end position="374"/>
    </location>
</feature>
<evidence type="ECO:0000256" key="3">
    <source>
        <dbReference type="ARBA" id="ARBA00022692"/>
    </source>
</evidence>
<dbReference type="PANTHER" id="PTHR42770">
    <property type="entry name" value="AMINO ACID TRANSPORTER-RELATED"/>
    <property type="match status" value="1"/>
</dbReference>
<evidence type="ECO:0000256" key="4">
    <source>
        <dbReference type="ARBA" id="ARBA00022989"/>
    </source>
</evidence>
<keyword evidence="2" id="KW-1003">Cell membrane</keyword>
<protein>
    <submittedName>
        <fullName evidence="9">Amino acid transporter</fullName>
    </submittedName>
</protein>
<feature type="domain" description="PTS EIIA type-2" evidence="7">
    <location>
        <begin position="477"/>
        <end position="632"/>
    </location>
</feature>
<evidence type="ECO:0000256" key="6">
    <source>
        <dbReference type="SAM" id="Phobius"/>
    </source>
</evidence>
<dbReference type="PANTHER" id="PTHR42770:SF7">
    <property type="entry name" value="MEMBRANE PROTEIN"/>
    <property type="match status" value="1"/>
</dbReference>
<dbReference type="GO" id="GO:0008324">
    <property type="term" value="F:monoatomic cation transmembrane transporter activity"/>
    <property type="evidence" value="ECO:0007669"/>
    <property type="project" value="InterPro"/>
</dbReference>
<dbReference type="InterPro" id="IPR016152">
    <property type="entry name" value="PTrfase/Anion_transptr"/>
</dbReference>
<name>A0A1M5CN29_9BACT</name>
<dbReference type="AlphaFoldDB" id="A0A1M5CN29"/>
<evidence type="ECO:0000256" key="5">
    <source>
        <dbReference type="ARBA" id="ARBA00023136"/>
    </source>
</evidence>
<evidence type="ECO:0000313" key="9">
    <source>
        <dbReference type="EMBL" id="SHF56109.1"/>
    </source>
</evidence>
<feature type="transmembrane region" description="Helical" evidence="6">
    <location>
        <begin position="395"/>
        <end position="428"/>
    </location>
</feature>
<dbReference type="InterPro" id="IPR036721">
    <property type="entry name" value="RCK_C_sf"/>
</dbReference>
<dbReference type="Pfam" id="PF02080">
    <property type="entry name" value="TrkA_C"/>
    <property type="match status" value="1"/>
</dbReference>
<dbReference type="Pfam" id="PF00359">
    <property type="entry name" value="PTS_EIIA_2"/>
    <property type="match status" value="1"/>
</dbReference>
<reference evidence="9 10" key="1">
    <citation type="submission" date="2016-11" db="EMBL/GenBank/DDBJ databases">
        <authorList>
            <person name="Jaros S."/>
            <person name="Januszkiewicz K."/>
            <person name="Wedrychowicz H."/>
        </authorList>
    </citation>
    <scope>NUCLEOTIDE SEQUENCE [LARGE SCALE GENOMIC DNA]</scope>
    <source>
        <strain evidence="9 10">DSM 21986</strain>
    </source>
</reference>
<feature type="transmembrane region" description="Helical" evidence="6">
    <location>
        <begin position="190"/>
        <end position="207"/>
    </location>
</feature>
<dbReference type="Proteomes" id="UP000184041">
    <property type="component" value="Unassembled WGS sequence"/>
</dbReference>
<evidence type="ECO:0000256" key="1">
    <source>
        <dbReference type="ARBA" id="ARBA00004651"/>
    </source>
</evidence>
<dbReference type="SUPFAM" id="SSF116726">
    <property type="entry name" value="TrkA C-terminal domain-like"/>
    <property type="match status" value="1"/>
</dbReference>
<dbReference type="SUPFAM" id="SSF55804">
    <property type="entry name" value="Phoshotransferase/anion transport protein"/>
    <property type="match status" value="1"/>
</dbReference>
<dbReference type="GO" id="GO:0006813">
    <property type="term" value="P:potassium ion transport"/>
    <property type="evidence" value="ECO:0007669"/>
    <property type="project" value="InterPro"/>
</dbReference>
<keyword evidence="4 6" id="KW-1133">Transmembrane helix</keyword>
<comment type="subcellular location">
    <subcellularLocation>
        <location evidence="1">Cell membrane</location>
        <topology evidence="1">Multi-pass membrane protein</topology>
    </subcellularLocation>
</comment>
<dbReference type="Gene3D" id="1.20.1740.10">
    <property type="entry name" value="Amino acid/polyamine transporter I"/>
    <property type="match status" value="1"/>
</dbReference>
<feature type="transmembrane region" description="Helical" evidence="6">
    <location>
        <begin position="228"/>
        <end position="250"/>
    </location>
</feature>
<keyword evidence="10" id="KW-1185">Reference proteome</keyword>
<dbReference type="Pfam" id="PF13520">
    <property type="entry name" value="AA_permease_2"/>
    <property type="match status" value="1"/>
</dbReference>
<feature type="transmembrane region" description="Helical" evidence="6">
    <location>
        <begin position="12"/>
        <end position="31"/>
    </location>
</feature>
<dbReference type="PROSITE" id="PS51094">
    <property type="entry name" value="PTS_EIIA_TYPE_2"/>
    <property type="match status" value="1"/>
</dbReference>
<dbReference type="InterPro" id="IPR002178">
    <property type="entry name" value="PTS_EIIA_type-2_dom"/>
</dbReference>
<dbReference type="STRING" id="1194090.SAMN05443144_11033"/>
<evidence type="ECO:0000256" key="2">
    <source>
        <dbReference type="ARBA" id="ARBA00022475"/>
    </source>
</evidence>
<evidence type="ECO:0000259" key="7">
    <source>
        <dbReference type="PROSITE" id="PS51094"/>
    </source>
</evidence>
<gene>
    <name evidence="9" type="ORF">SAMN05443144_11033</name>
</gene>
<keyword evidence="3 6" id="KW-0812">Transmembrane</keyword>
<dbReference type="GO" id="GO:0005886">
    <property type="term" value="C:plasma membrane"/>
    <property type="evidence" value="ECO:0007669"/>
    <property type="project" value="UniProtKB-SubCell"/>
</dbReference>
<accession>A0A1M5CN29</accession>
<evidence type="ECO:0000259" key="8">
    <source>
        <dbReference type="PROSITE" id="PS51202"/>
    </source>
</evidence>
<evidence type="ECO:0000313" key="10">
    <source>
        <dbReference type="Proteomes" id="UP000184041"/>
    </source>
</evidence>
<sequence length="709" mass="78836">MEHETLQKQLGLWDVFAISTGAMFSSGFFLLPGLAAAETGPSVFLAYFFAGVLVLPTMFSVSELCTAMPRAGGTYYFIDRSLGPLMGTIGGFGSWLALVLKSAFALIGMGAYIGIFIEVPITLVAVVLTVFFGIINIVGAKESSFLQKILVAALLGIMFFYILQGVFHFFSVNFFELARQQFTPFFTHGINGVLSTIGMVFVSYAGLTKVASIAEEVENPDKNIPLGMILSLIVAVFVYVVGVYLMVGLLDPAALREDLTPVATAGEVFLDWLPEPTGLILVVIAAIAAFASTGNAGIMSASRYPMAMARDRLLNSRFSEVSSRFGTPKISIFVTILLMIFILLVFNVEAVAKLASAFQLLLFGLLNLAVIVMRESKIEEYDPGFKSPLYPWMHIAGMIISVLLILEMGFLSILFTALIAVFSVGWYYYYGYGNIEREGAIFHVHARLGKRRYRGLEYEMRGILREKGLRDDDPYEKVIARSIVVDETNPEISYKTLVRKASEHLAPRFHMESDDLFELFCEAQNSGTIPIGRGVALNHVRVDRDRPSEIVLVRIPETISIESEGYEPLNENKQNSVEELRAIIFLVSSIERSGQHLRILAHIAEMVDNPHFMSRWKGAGNEGELREIMLRDERFINITINPHNETKKLIGKKIKDISLPGESLVAILKRDGELKIPHGYTVVKENDELSIIGEVDDISLIKQWREEDE</sequence>
<dbReference type="OrthoDB" id="9810109at2"/>
<proteinExistence type="predicted"/>
<feature type="domain" description="RCK C-terminal" evidence="8">
    <location>
        <begin position="623"/>
        <end position="707"/>
    </location>
</feature>
<dbReference type="RefSeq" id="WP_073063572.1">
    <property type="nucleotide sequence ID" value="NZ_FQUS01000010.1"/>
</dbReference>
<feature type="transmembrane region" description="Helical" evidence="6">
    <location>
        <begin position="113"/>
        <end position="137"/>
    </location>
</feature>
<dbReference type="PROSITE" id="PS51202">
    <property type="entry name" value="RCK_C"/>
    <property type="match status" value="1"/>
</dbReference>
<feature type="transmembrane region" description="Helical" evidence="6">
    <location>
        <begin position="149"/>
        <end position="170"/>
    </location>
</feature>
<dbReference type="EMBL" id="FQUS01000010">
    <property type="protein sequence ID" value="SHF56109.1"/>
    <property type="molecule type" value="Genomic_DNA"/>
</dbReference>
<organism evidence="9 10">
    <name type="scientific">Fodinibius roseus</name>
    <dbReference type="NCBI Taxonomy" id="1194090"/>
    <lineage>
        <taxon>Bacteria</taxon>
        <taxon>Pseudomonadati</taxon>
        <taxon>Balneolota</taxon>
        <taxon>Balneolia</taxon>
        <taxon>Balneolales</taxon>
        <taxon>Balneolaceae</taxon>
        <taxon>Fodinibius</taxon>
    </lineage>
</organism>
<dbReference type="Gene3D" id="3.40.930.10">
    <property type="entry name" value="Mannitol-specific EII, Chain A"/>
    <property type="match status" value="1"/>
</dbReference>
<dbReference type="InterPro" id="IPR002293">
    <property type="entry name" value="AA/rel_permease1"/>
</dbReference>
<dbReference type="InterPro" id="IPR006037">
    <property type="entry name" value="RCK_C"/>
</dbReference>
<feature type="transmembrane region" description="Helical" evidence="6">
    <location>
        <begin position="43"/>
        <end position="61"/>
    </location>
</feature>
<dbReference type="InterPro" id="IPR050367">
    <property type="entry name" value="APC_superfamily"/>
</dbReference>
<feature type="transmembrane region" description="Helical" evidence="6">
    <location>
        <begin position="330"/>
        <end position="348"/>
    </location>
</feature>